<gene>
    <name evidence="2" type="ORF">GA0061074_101122</name>
</gene>
<evidence type="ECO:0000313" key="2">
    <source>
        <dbReference type="EMBL" id="SCB73401.1"/>
    </source>
</evidence>
<evidence type="ECO:0000259" key="1">
    <source>
        <dbReference type="PROSITE" id="PS50994"/>
    </source>
</evidence>
<dbReference type="SUPFAM" id="SSF53098">
    <property type="entry name" value="Ribonuclease H-like"/>
    <property type="match status" value="1"/>
</dbReference>
<dbReference type="GO" id="GO:0015074">
    <property type="term" value="P:DNA integration"/>
    <property type="evidence" value="ECO:0007669"/>
    <property type="project" value="InterPro"/>
</dbReference>
<keyword evidence="3" id="KW-1185">Reference proteome</keyword>
<reference evidence="3" key="1">
    <citation type="submission" date="2016-08" db="EMBL/GenBank/DDBJ databases">
        <authorList>
            <person name="Varghese N."/>
            <person name="Submissions Spin"/>
        </authorList>
    </citation>
    <scope>NUCLEOTIDE SEQUENCE [LARGE SCALE GENOMIC DNA]</scope>
    <source>
        <strain evidence="3">R-53094</strain>
    </source>
</reference>
<organism evidence="2 3">
    <name type="scientific">Weissella bombi</name>
    <dbReference type="NCBI Taxonomy" id="1505725"/>
    <lineage>
        <taxon>Bacteria</taxon>
        <taxon>Bacillati</taxon>
        <taxon>Bacillota</taxon>
        <taxon>Bacilli</taxon>
        <taxon>Lactobacillales</taxon>
        <taxon>Lactobacillaceae</taxon>
        <taxon>Weissella</taxon>
    </lineage>
</organism>
<protein>
    <submittedName>
        <fullName evidence="2">Integrase core domain-containing protein</fullName>
    </submittedName>
</protein>
<evidence type="ECO:0000313" key="3">
    <source>
        <dbReference type="Proteomes" id="UP000199268"/>
    </source>
</evidence>
<dbReference type="AlphaFoldDB" id="A0A1C3YTH9"/>
<dbReference type="PANTHER" id="PTHR10948">
    <property type="entry name" value="TRANSPOSASE"/>
    <property type="match status" value="1"/>
</dbReference>
<dbReference type="InterPro" id="IPR036397">
    <property type="entry name" value="RNaseH_sf"/>
</dbReference>
<dbReference type="EMBL" id="FMAO01000001">
    <property type="protein sequence ID" value="SCB73401.1"/>
    <property type="molecule type" value="Genomic_DNA"/>
</dbReference>
<dbReference type="PROSITE" id="PS50994">
    <property type="entry name" value="INTEGRASE"/>
    <property type="match status" value="1"/>
</dbReference>
<dbReference type="InterPro" id="IPR012337">
    <property type="entry name" value="RNaseH-like_sf"/>
</dbReference>
<dbReference type="Gene3D" id="3.30.420.10">
    <property type="entry name" value="Ribonuclease H-like superfamily/Ribonuclease H"/>
    <property type="match status" value="1"/>
</dbReference>
<name>A0A1C3YTH9_9LACO</name>
<sequence>MMTQKTQALIVPDGRTTKTIYDEVNHNRRRPDITLAKFPYEPEYANWLAAQKRKYRKLGKIQTKPGALKRIKTAIDDKKWTIPMIANKVAGAPSEPTLYRYLKKGIDELANYQKAKYHVKRPSLRAIMRSNHESDFMREHSIDQRPEYIIQRKKYDHWEMDCIDSIKGVKASILVFLERKTRYIELYKINSKNSPQIRLATEQFLERHVDEVKSITTDRGHAFTNFDVMSLISKHQVNMYFTHAYKSI</sequence>
<dbReference type="GO" id="GO:0003676">
    <property type="term" value="F:nucleic acid binding"/>
    <property type="evidence" value="ECO:0007669"/>
    <property type="project" value="InterPro"/>
</dbReference>
<dbReference type="NCBIfam" id="NF033563">
    <property type="entry name" value="transpos_IS30"/>
    <property type="match status" value="1"/>
</dbReference>
<dbReference type="InterPro" id="IPR053392">
    <property type="entry name" value="Transposase_IS30-like"/>
</dbReference>
<dbReference type="InterPro" id="IPR001584">
    <property type="entry name" value="Integrase_cat-core"/>
</dbReference>
<dbReference type="InterPro" id="IPR051917">
    <property type="entry name" value="Transposase-Integrase"/>
</dbReference>
<dbReference type="Pfam" id="PF00665">
    <property type="entry name" value="rve"/>
    <property type="match status" value="1"/>
</dbReference>
<dbReference type="GO" id="GO:0004803">
    <property type="term" value="F:transposase activity"/>
    <property type="evidence" value="ECO:0007669"/>
    <property type="project" value="TreeGrafter"/>
</dbReference>
<proteinExistence type="predicted"/>
<dbReference type="GO" id="GO:0032196">
    <property type="term" value="P:transposition"/>
    <property type="evidence" value="ECO:0007669"/>
    <property type="project" value="TreeGrafter"/>
</dbReference>
<dbReference type="PANTHER" id="PTHR10948:SF23">
    <property type="entry name" value="TRANSPOSASE INSI FOR INSERTION SEQUENCE ELEMENT IS30A-RELATED"/>
    <property type="match status" value="1"/>
</dbReference>
<accession>A0A1C3YTH9</accession>
<dbReference type="RefSeq" id="WP_419154587.1">
    <property type="nucleotide sequence ID" value="NZ_CBDALI010000045.1"/>
</dbReference>
<dbReference type="GO" id="GO:0005829">
    <property type="term" value="C:cytosol"/>
    <property type="evidence" value="ECO:0007669"/>
    <property type="project" value="TreeGrafter"/>
</dbReference>
<dbReference type="Proteomes" id="UP000199268">
    <property type="component" value="Unassembled WGS sequence"/>
</dbReference>
<feature type="domain" description="Integrase catalytic" evidence="1">
    <location>
        <begin position="142"/>
        <end position="248"/>
    </location>
</feature>